<dbReference type="AlphaFoldDB" id="A0A1B7L3S0"/>
<proteinExistence type="predicted"/>
<protein>
    <recommendedName>
        <fullName evidence="3">DUF2000 domain-containing protein</fullName>
    </recommendedName>
</protein>
<keyword evidence="2" id="KW-1185">Reference proteome</keyword>
<name>A0A1B7L3S0_9ENTR</name>
<evidence type="ECO:0008006" key="3">
    <source>
        <dbReference type="Google" id="ProtNLM"/>
    </source>
</evidence>
<dbReference type="InterPro" id="IPR018988">
    <property type="entry name" value="DUF2000"/>
</dbReference>
<dbReference type="STRING" id="1691903.A9B99_06705"/>
<reference evidence="2" key="1">
    <citation type="submission" date="2016-05" db="EMBL/GenBank/DDBJ databases">
        <authorList>
            <person name="Behera P."/>
            <person name="Vaishampayan P."/>
            <person name="Singh N."/>
            <person name="Raina V."/>
            <person name="Suar M."/>
            <person name="Pattnaik A."/>
            <person name="Rastogi G."/>
        </authorList>
    </citation>
    <scope>NUCLEOTIDE SEQUENCE [LARGE SCALE GENOMIC DNA]</scope>
    <source>
        <strain evidence="2">MP23</strain>
    </source>
</reference>
<dbReference type="Gene3D" id="3.40.1490.10">
    <property type="entry name" value="Bit1"/>
    <property type="match status" value="1"/>
</dbReference>
<comment type="caution">
    <text evidence="1">The sequence shown here is derived from an EMBL/GenBank/DDBJ whole genome shotgun (WGS) entry which is preliminary data.</text>
</comment>
<dbReference type="OrthoDB" id="1684239at2"/>
<evidence type="ECO:0000313" key="2">
    <source>
        <dbReference type="Proteomes" id="UP000078225"/>
    </source>
</evidence>
<evidence type="ECO:0000313" key="1">
    <source>
        <dbReference type="EMBL" id="OAT76997.1"/>
    </source>
</evidence>
<dbReference type="InterPro" id="IPR023476">
    <property type="entry name" value="Pep_tRNA_hydro_II_dom_sf"/>
</dbReference>
<accession>A0A1B7L3S0</accession>
<dbReference type="RefSeq" id="WP_064597524.1">
    <property type="nucleotide sequence ID" value="NZ_CP134782.1"/>
</dbReference>
<sequence>MFDTKIAFVVRNDLAVWQRLNVVAFLATGITSAAPEIMGETYIDAKGHHYGNISRQPMLIFEADLAALQRTHRKGLERELTLIPYVHAMFSTGHDADNRAVFLAEDPENMNLVGIGLFGPKKAVDKVIKGLSLHQG</sequence>
<dbReference type="Pfam" id="PF09391">
    <property type="entry name" value="DUF2000"/>
    <property type="match status" value="1"/>
</dbReference>
<dbReference type="Proteomes" id="UP000078225">
    <property type="component" value="Unassembled WGS sequence"/>
</dbReference>
<gene>
    <name evidence="1" type="ORF">A9B99_06705</name>
</gene>
<organism evidence="1 2">
    <name type="scientific">Mangrovibacter phragmitis</name>
    <dbReference type="NCBI Taxonomy" id="1691903"/>
    <lineage>
        <taxon>Bacteria</taxon>
        <taxon>Pseudomonadati</taxon>
        <taxon>Pseudomonadota</taxon>
        <taxon>Gammaproteobacteria</taxon>
        <taxon>Enterobacterales</taxon>
        <taxon>Enterobacteriaceae</taxon>
        <taxon>Mangrovibacter</taxon>
    </lineage>
</organism>
<dbReference type="SUPFAM" id="SSF102462">
    <property type="entry name" value="Peptidyl-tRNA hydrolase II"/>
    <property type="match status" value="1"/>
</dbReference>
<dbReference type="EMBL" id="LYRP01000012">
    <property type="protein sequence ID" value="OAT76997.1"/>
    <property type="molecule type" value="Genomic_DNA"/>
</dbReference>